<feature type="region of interest" description="Disordered" evidence="2">
    <location>
        <begin position="457"/>
        <end position="498"/>
    </location>
</feature>
<dbReference type="InterPro" id="IPR007527">
    <property type="entry name" value="Znf_SWIM"/>
</dbReference>
<dbReference type="InterPro" id="IPR004332">
    <property type="entry name" value="Transposase_MuDR"/>
</dbReference>
<keyword evidence="1" id="KW-0863">Zinc-finger</keyword>
<evidence type="ECO:0000256" key="1">
    <source>
        <dbReference type="PROSITE-ProRule" id="PRU00325"/>
    </source>
</evidence>
<accession>G0Y6U6</accession>
<organism evidence="4">
    <name type="scientific">Arachis hypogaea</name>
    <name type="common">Peanut</name>
    <dbReference type="NCBI Taxonomy" id="3818"/>
    <lineage>
        <taxon>Eukaryota</taxon>
        <taxon>Viridiplantae</taxon>
        <taxon>Streptophyta</taxon>
        <taxon>Embryophyta</taxon>
        <taxon>Tracheophyta</taxon>
        <taxon>Spermatophyta</taxon>
        <taxon>Magnoliopsida</taxon>
        <taxon>eudicotyledons</taxon>
        <taxon>Gunneridae</taxon>
        <taxon>Pentapetalae</taxon>
        <taxon>rosids</taxon>
        <taxon>fabids</taxon>
        <taxon>Fabales</taxon>
        <taxon>Fabaceae</taxon>
        <taxon>Papilionoideae</taxon>
        <taxon>50 kb inversion clade</taxon>
        <taxon>dalbergioids sensu lato</taxon>
        <taxon>Dalbergieae</taxon>
        <taxon>Pterocarpus clade</taxon>
        <taxon>Arachis</taxon>
    </lineage>
</organism>
<dbReference type="InterPro" id="IPR018289">
    <property type="entry name" value="MULE_transposase_dom"/>
</dbReference>
<sequence length="672" mass="75000">MEFKEAVREYCIQEGRRIWFKKNDNVRMRAVCKDASCGWLVYASNNTENNCWQIKTFMDNHTCARETKNRLANRKWLAYKLVKKLRKYPNLRHSEATQYFKTKCDLELNKSSLTRALGDARSVVYGDAAAQYGTVRDYGLTLLKSNPGSTVTVRVIPQPNPDDDPIFEKMYVCLEGCKKGFLASCRPLIGLDGAFLKTRHGGQILSAIGQDANNHIYVIAYAIVPVENTENWRWFLELLHQDLGDYKKNKLCFISDMQKLRRFFQMSITDSAFDICGRTSTSNRRISSLEGFSGIVQGVLAKMASLISSKRLKGIKDARAKPIITLLEEVRMYAMRLIARNKRSRLENIRKESKNWVPMWSGDADYEKFEVHGWPTNMVVDLGKRLCTCGFWQLSGLLLLSSLLCECCLGMPCVHACAALARAGKRPEDYCHQWLTMEAYNNTYAFHINPIPGQALWEKSPYNRPQAPKFRNKPGPLKKKRRKDADEEPSGSKKLKTKMKRIYKKGRCRCCGAAAHTRRNCPKRAAAEEAAAAAEAAAAEAAAAQPTATNGGEGQANSAAPVPEAPTEINLDQSQPPLEATDDSQQVLPSPVRPPQLPLKRKLAKGCEKPASGSSNPPVTTPPAATPLGSSHTSRNPPPNPMQGATQGTATRLANFMKFVPNPGFKAPRHKK</sequence>
<evidence type="ECO:0000313" key="4">
    <source>
        <dbReference type="EMBL" id="AEL30356.1"/>
    </source>
</evidence>
<protein>
    <submittedName>
        <fullName evidence="4">Transposon protein</fullName>
    </submittedName>
</protein>
<evidence type="ECO:0000256" key="2">
    <source>
        <dbReference type="SAM" id="MobiDB-lite"/>
    </source>
</evidence>
<dbReference type="Pfam" id="PF03108">
    <property type="entry name" value="DBD_Tnp_Mut"/>
    <property type="match status" value="1"/>
</dbReference>
<proteinExistence type="predicted"/>
<feature type="compositionally biased region" description="Basic residues" evidence="2">
    <location>
        <begin position="470"/>
        <end position="482"/>
    </location>
</feature>
<dbReference type="Pfam" id="PF10551">
    <property type="entry name" value="MULE"/>
    <property type="match status" value="1"/>
</dbReference>
<feature type="region of interest" description="Disordered" evidence="2">
    <location>
        <begin position="543"/>
        <end position="672"/>
    </location>
</feature>
<reference evidence="4" key="1">
    <citation type="journal article" date="2011" name="New Phytol.">
        <title>Comparative analysis of peanut NBS-LRR gene clusters suggests evolutionary innovation among duplicated domains and erosion of gene microsynteny.</title>
        <authorList>
            <person name="Ratnaparkhe M.B."/>
            <person name="Wang X."/>
            <person name="Li J."/>
            <person name="Compton R.O."/>
            <person name="Rainville L.K."/>
            <person name="Lemke C."/>
            <person name="Kim C."/>
            <person name="Tang H."/>
            <person name="Paterson A.H."/>
        </authorList>
    </citation>
    <scope>NUCLEOTIDE SEQUENCE</scope>
</reference>
<name>G0Y6U6_ARAHY</name>
<keyword evidence="1" id="KW-0862">Zinc</keyword>
<gene>
    <name evidence="4" type="ORF">303L13_16</name>
</gene>
<dbReference type="PROSITE" id="PS50966">
    <property type="entry name" value="ZF_SWIM"/>
    <property type="match status" value="1"/>
</dbReference>
<evidence type="ECO:0000259" key="3">
    <source>
        <dbReference type="PROSITE" id="PS50966"/>
    </source>
</evidence>
<feature type="domain" description="SWIM-type" evidence="3">
    <location>
        <begin position="378"/>
        <end position="424"/>
    </location>
</feature>
<feature type="compositionally biased region" description="Polar residues" evidence="2">
    <location>
        <begin position="643"/>
        <end position="652"/>
    </location>
</feature>
<feature type="compositionally biased region" description="Polar residues" evidence="2">
    <location>
        <begin position="546"/>
        <end position="558"/>
    </location>
</feature>
<dbReference type="PANTHER" id="PTHR31973:SF187">
    <property type="entry name" value="MUTATOR TRANSPOSASE MUDRA PROTEIN"/>
    <property type="match status" value="1"/>
</dbReference>
<keyword evidence="1" id="KW-0479">Metal-binding</keyword>
<dbReference type="AlphaFoldDB" id="G0Y6U6"/>
<dbReference type="GO" id="GO:0008270">
    <property type="term" value="F:zinc ion binding"/>
    <property type="evidence" value="ECO:0007669"/>
    <property type="project" value="UniProtKB-KW"/>
</dbReference>
<dbReference type="PANTHER" id="PTHR31973">
    <property type="entry name" value="POLYPROTEIN, PUTATIVE-RELATED"/>
    <property type="match status" value="1"/>
</dbReference>
<dbReference type="EMBL" id="HQ637177">
    <property type="protein sequence ID" value="AEL30356.1"/>
    <property type="molecule type" value="Genomic_DNA"/>
</dbReference>